<dbReference type="Proteomes" id="UP000613177">
    <property type="component" value="Unassembled WGS sequence"/>
</dbReference>
<keyword evidence="12" id="KW-0564">Palmitate</keyword>
<keyword evidence="5" id="KW-0963">Cytoplasm</keyword>
<dbReference type="Gene3D" id="1.10.400.10">
    <property type="entry name" value="GI Alpha 1, domain 2-like"/>
    <property type="match status" value="1"/>
</dbReference>
<name>A0A8H7T106_9FUNG</name>
<feature type="binding site" evidence="19">
    <location>
        <position position="446"/>
    </location>
    <ligand>
        <name>Mg(2+)</name>
        <dbReference type="ChEBI" id="CHEBI:18420"/>
    </ligand>
</feature>
<dbReference type="CDD" id="cd00412">
    <property type="entry name" value="pyrophosphatase"/>
    <property type="match status" value="1"/>
</dbReference>
<dbReference type="GO" id="GO:0031683">
    <property type="term" value="F:G-protein beta/gamma-subunit complex binding"/>
    <property type="evidence" value="ECO:0007669"/>
    <property type="project" value="InterPro"/>
</dbReference>
<keyword evidence="13" id="KW-0807">Transducer</keyword>
<evidence type="ECO:0000256" key="16">
    <source>
        <dbReference type="ARBA" id="ARBA00040300"/>
    </source>
</evidence>
<evidence type="ECO:0000256" key="7">
    <source>
        <dbReference type="ARBA" id="ARBA00022723"/>
    </source>
</evidence>
<evidence type="ECO:0000256" key="18">
    <source>
        <dbReference type="PIRSR" id="PIRSR601019-1"/>
    </source>
</evidence>
<dbReference type="GO" id="GO:0005737">
    <property type="term" value="C:cytoplasm"/>
    <property type="evidence" value="ECO:0007669"/>
    <property type="project" value="UniProtKB-SubCell"/>
</dbReference>
<dbReference type="SMART" id="SM00275">
    <property type="entry name" value="G_alpha"/>
    <property type="match status" value="1"/>
</dbReference>
<evidence type="ECO:0000256" key="10">
    <source>
        <dbReference type="ARBA" id="ARBA00022842"/>
    </source>
</evidence>
<evidence type="ECO:0000256" key="13">
    <source>
        <dbReference type="ARBA" id="ARBA00023224"/>
    </source>
</evidence>
<comment type="cofactor">
    <cofactor evidence="1">
        <name>Mg(2+)</name>
        <dbReference type="ChEBI" id="CHEBI:18420"/>
    </cofactor>
</comment>
<keyword evidence="6" id="KW-0519">Myristate</keyword>
<dbReference type="FunFam" id="3.40.50.300:FF:000692">
    <property type="entry name" value="Guanine nucleotide-binding protein subunit alpha"/>
    <property type="match status" value="1"/>
</dbReference>
<dbReference type="SUPFAM" id="SSF50324">
    <property type="entry name" value="Inorganic pyrophosphatase"/>
    <property type="match status" value="1"/>
</dbReference>
<sequence length="586" mass="66961">MADITTRQVGALNSLEYRLYFEKNGVPVSPFHDIPLFANAEKTILNMVVEIPRWSNAKLEICKEIAMNPIVQDTKKGKLRFVRNCFPHKGYIWNYGAFPQTWEDPNHCHPETKARGDDDPIDVIEIGEQVAYPGQIKQVKVLGVMALLDEGETDWKVLAIDVNDPLASKLNDIEDVEKHLPGLVRATNEWFRIYKIPDGKPENVFAFSGEAKNKKYATDVILETHEAWKGLISGASDKKEIETVNTAVEDSPYYDASVEVPPASAQPDAPIDASVDKWFFISGHNLEEKAKSQKIDRELEEYQKRLKRECKILLLGSGESGKSTVVKQMKIIHQNGYSQDELLTWKLTIFKNIIDSIQSIVAAMLKFGYNFDMLKEQILVDHLMAYSITDTTKPFDPIISSIIIQIWNDPVVLHLLDEQADDLKRITVDENYIPTVNDVLRARSKTTGITETRFDVGNQLTIHMFDVGGQRSERKKWIHCFEGVTSIIFCVALSEYDQVLLEEDKQNRMLESLIVFESVINSRWFLRTSIVLFLNKIDLFRAKLPKVPLCHFFPDFSGGDDPGKAAKYILWRFNQMNRAKLNIYPQ</sequence>
<keyword evidence="11 18" id="KW-0342">GTP-binding</keyword>
<evidence type="ECO:0000256" key="6">
    <source>
        <dbReference type="ARBA" id="ARBA00022707"/>
    </source>
</evidence>
<evidence type="ECO:0000256" key="2">
    <source>
        <dbReference type="ARBA" id="ARBA00004496"/>
    </source>
</evidence>
<dbReference type="GO" id="GO:0005525">
    <property type="term" value="F:GTP binding"/>
    <property type="evidence" value="ECO:0007669"/>
    <property type="project" value="UniProtKB-KW"/>
</dbReference>
<evidence type="ECO:0000256" key="19">
    <source>
        <dbReference type="PIRSR" id="PIRSR601019-2"/>
    </source>
</evidence>
<dbReference type="GO" id="GO:0006796">
    <property type="term" value="P:phosphate-containing compound metabolic process"/>
    <property type="evidence" value="ECO:0007669"/>
    <property type="project" value="InterPro"/>
</dbReference>
<feature type="binding site" evidence="18">
    <location>
        <begin position="535"/>
        <end position="538"/>
    </location>
    <ligand>
        <name>GTP</name>
        <dbReference type="ChEBI" id="CHEBI:37565"/>
    </ligand>
</feature>
<dbReference type="AlphaFoldDB" id="A0A8H7T106"/>
<dbReference type="InterPro" id="IPR011025">
    <property type="entry name" value="GproteinA_insert"/>
</dbReference>
<dbReference type="GO" id="GO:0001664">
    <property type="term" value="F:G protein-coupled receptor binding"/>
    <property type="evidence" value="ECO:0007669"/>
    <property type="project" value="InterPro"/>
</dbReference>
<evidence type="ECO:0000256" key="8">
    <source>
        <dbReference type="ARBA" id="ARBA00022741"/>
    </source>
</evidence>
<evidence type="ECO:0000256" key="5">
    <source>
        <dbReference type="ARBA" id="ARBA00022490"/>
    </source>
</evidence>
<dbReference type="Gene3D" id="3.90.80.10">
    <property type="entry name" value="Inorganic pyrophosphatase"/>
    <property type="match status" value="1"/>
</dbReference>
<gene>
    <name evidence="20" type="ORF">INT48_002203</name>
</gene>
<dbReference type="InterPro" id="IPR027417">
    <property type="entry name" value="P-loop_NTPase"/>
</dbReference>
<protein>
    <recommendedName>
        <fullName evidence="16">Inorganic pyrophosphatase</fullName>
        <ecNumber evidence="4">3.6.1.1</ecNumber>
    </recommendedName>
    <alternativeName>
        <fullName evidence="15">Pyrophosphate phospho-hydrolase</fullName>
    </alternativeName>
</protein>
<accession>A0A8H7T106</accession>
<evidence type="ECO:0000313" key="20">
    <source>
        <dbReference type="EMBL" id="KAG2237898.1"/>
    </source>
</evidence>
<dbReference type="PRINTS" id="PR01241">
    <property type="entry name" value="GPROTEINAFNG"/>
</dbReference>
<dbReference type="PROSITE" id="PS51882">
    <property type="entry name" value="G_ALPHA"/>
    <property type="match status" value="1"/>
</dbReference>
<keyword evidence="14" id="KW-0449">Lipoprotein</keyword>
<reference evidence="20" key="1">
    <citation type="submission" date="2021-01" db="EMBL/GenBank/DDBJ databases">
        <title>Metabolic potential, ecology and presence of endohyphal bacteria is reflected in genomic diversity of Mucoromycotina.</title>
        <authorList>
            <person name="Muszewska A."/>
            <person name="Okrasinska A."/>
            <person name="Steczkiewicz K."/>
            <person name="Drgas O."/>
            <person name="Orlowska M."/>
            <person name="Perlinska-Lenart U."/>
            <person name="Aleksandrzak-Piekarczyk T."/>
            <person name="Szatraj K."/>
            <person name="Zielenkiewicz U."/>
            <person name="Pilsyk S."/>
            <person name="Malc E."/>
            <person name="Mieczkowski P."/>
            <person name="Kruszewska J.S."/>
            <person name="Biernat P."/>
            <person name="Pawlowska J."/>
        </authorList>
    </citation>
    <scope>NUCLEOTIDE SEQUENCE</scope>
    <source>
        <strain evidence="20">WA0000018081</strain>
    </source>
</reference>
<feature type="binding site" evidence="18">
    <location>
        <begin position="319"/>
        <end position="324"/>
    </location>
    <ligand>
        <name>GTP</name>
        <dbReference type="ChEBI" id="CHEBI:37565"/>
    </ligand>
</feature>
<comment type="similarity">
    <text evidence="3">Belongs to the PPase family.</text>
</comment>
<organism evidence="20 21">
    <name type="scientific">Thamnidium elegans</name>
    <dbReference type="NCBI Taxonomy" id="101142"/>
    <lineage>
        <taxon>Eukaryota</taxon>
        <taxon>Fungi</taxon>
        <taxon>Fungi incertae sedis</taxon>
        <taxon>Mucoromycota</taxon>
        <taxon>Mucoromycotina</taxon>
        <taxon>Mucoromycetes</taxon>
        <taxon>Mucorales</taxon>
        <taxon>Mucorineae</taxon>
        <taxon>Mucoraceae</taxon>
        <taxon>Thamnidium</taxon>
    </lineage>
</organism>
<dbReference type="GO" id="GO:0010255">
    <property type="term" value="P:glucose mediated signaling pathway"/>
    <property type="evidence" value="ECO:0007669"/>
    <property type="project" value="UniProtKB-ARBA"/>
</dbReference>
<dbReference type="Gene3D" id="3.40.50.300">
    <property type="entry name" value="P-loop containing nucleotide triphosphate hydrolases"/>
    <property type="match status" value="1"/>
</dbReference>
<evidence type="ECO:0000256" key="17">
    <source>
        <dbReference type="ARBA" id="ARBA00047820"/>
    </source>
</evidence>
<dbReference type="GO" id="GO:0003924">
    <property type="term" value="F:GTPase activity"/>
    <property type="evidence" value="ECO:0007669"/>
    <property type="project" value="InterPro"/>
</dbReference>
<dbReference type="GO" id="GO:0000287">
    <property type="term" value="F:magnesium ion binding"/>
    <property type="evidence" value="ECO:0007669"/>
    <property type="project" value="InterPro"/>
</dbReference>
<keyword evidence="10 19" id="KW-0460">Magnesium</keyword>
<dbReference type="GO" id="GO:0004427">
    <property type="term" value="F:inorganic diphosphate phosphatase activity"/>
    <property type="evidence" value="ECO:0007669"/>
    <property type="project" value="UniProtKB-EC"/>
</dbReference>
<dbReference type="SUPFAM" id="SSF52540">
    <property type="entry name" value="P-loop containing nucleoside triphosphate hydrolases"/>
    <property type="match status" value="1"/>
</dbReference>
<dbReference type="EMBL" id="JAEPRE010000002">
    <property type="protein sequence ID" value="KAG2237898.1"/>
    <property type="molecule type" value="Genomic_DNA"/>
</dbReference>
<dbReference type="GO" id="GO:0005834">
    <property type="term" value="C:heterotrimeric G-protein complex"/>
    <property type="evidence" value="ECO:0007669"/>
    <property type="project" value="InterPro"/>
</dbReference>
<dbReference type="PANTHER" id="PTHR10218:SF369">
    <property type="entry name" value="GUANINE NUCLEOTIDE-BINDING PROTEIN ALPHA-2 SUBUNIT"/>
    <property type="match status" value="1"/>
</dbReference>
<keyword evidence="8 18" id="KW-0547">Nucleotide-binding</keyword>
<dbReference type="FunFam" id="3.40.50.300:FF:000181">
    <property type="entry name" value="Guanine nucleotide-binding protein subunit alpha"/>
    <property type="match status" value="1"/>
</dbReference>
<dbReference type="Pfam" id="PF00719">
    <property type="entry name" value="Pyrophosphatase"/>
    <property type="match status" value="1"/>
</dbReference>
<dbReference type="GO" id="GO:0007189">
    <property type="term" value="P:adenylate cyclase-activating G protein-coupled receptor signaling pathway"/>
    <property type="evidence" value="ECO:0007669"/>
    <property type="project" value="TreeGrafter"/>
</dbReference>
<feature type="binding site" evidence="18">
    <location>
        <begin position="466"/>
        <end position="470"/>
    </location>
    <ligand>
        <name>GTP</name>
        <dbReference type="ChEBI" id="CHEBI:37565"/>
    </ligand>
</feature>
<evidence type="ECO:0000256" key="15">
    <source>
        <dbReference type="ARBA" id="ARBA00032535"/>
    </source>
</evidence>
<dbReference type="PRINTS" id="PR00318">
    <property type="entry name" value="GPROTEINA"/>
</dbReference>
<dbReference type="CDD" id="cd00066">
    <property type="entry name" value="G-alpha"/>
    <property type="match status" value="1"/>
</dbReference>
<proteinExistence type="inferred from homology"/>
<dbReference type="InterPro" id="IPR008162">
    <property type="entry name" value="Pyrophosphatase"/>
</dbReference>
<evidence type="ECO:0000256" key="3">
    <source>
        <dbReference type="ARBA" id="ARBA00006220"/>
    </source>
</evidence>
<evidence type="ECO:0000313" key="21">
    <source>
        <dbReference type="Proteomes" id="UP000613177"/>
    </source>
</evidence>
<comment type="subcellular location">
    <subcellularLocation>
        <location evidence="2">Cytoplasm</location>
    </subcellularLocation>
</comment>
<evidence type="ECO:0000256" key="9">
    <source>
        <dbReference type="ARBA" id="ARBA00022801"/>
    </source>
</evidence>
<dbReference type="InterPro" id="IPR002975">
    <property type="entry name" value="Fungi_Gprotein_alpha"/>
</dbReference>
<feature type="binding site" evidence="19">
    <location>
        <position position="323"/>
    </location>
    <ligand>
        <name>Mg(2+)</name>
        <dbReference type="ChEBI" id="CHEBI:18420"/>
    </ligand>
</feature>
<dbReference type="PROSITE" id="PS00387">
    <property type="entry name" value="PPASE"/>
    <property type="match status" value="1"/>
</dbReference>
<dbReference type="InterPro" id="IPR036649">
    <property type="entry name" value="Pyrophosphatase_sf"/>
</dbReference>
<dbReference type="EC" id="3.6.1.1" evidence="4"/>
<dbReference type="PANTHER" id="PTHR10218">
    <property type="entry name" value="GTP-BINDING PROTEIN ALPHA SUBUNIT"/>
    <property type="match status" value="1"/>
</dbReference>
<evidence type="ECO:0000256" key="1">
    <source>
        <dbReference type="ARBA" id="ARBA00001946"/>
    </source>
</evidence>
<evidence type="ECO:0000256" key="14">
    <source>
        <dbReference type="ARBA" id="ARBA00023288"/>
    </source>
</evidence>
<evidence type="ECO:0000256" key="4">
    <source>
        <dbReference type="ARBA" id="ARBA00012146"/>
    </source>
</evidence>
<keyword evidence="21" id="KW-1185">Reference proteome</keyword>
<evidence type="ECO:0000256" key="12">
    <source>
        <dbReference type="ARBA" id="ARBA00023139"/>
    </source>
</evidence>
<keyword evidence="7 19" id="KW-0479">Metal-binding</keyword>
<dbReference type="Pfam" id="PF00503">
    <property type="entry name" value="G-alpha"/>
    <property type="match status" value="1"/>
</dbReference>
<dbReference type="SUPFAM" id="SSF47895">
    <property type="entry name" value="Transducin (alpha subunit), insertion domain"/>
    <property type="match status" value="1"/>
</dbReference>
<comment type="caution">
    <text evidence="20">The sequence shown here is derived from an EMBL/GenBank/DDBJ whole genome shotgun (WGS) entry which is preliminary data.</text>
</comment>
<dbReference type="InterPro" id="IPR001019">
    <property type="entry name" value="Gprotein_alpha_su"/>
</dbReference>
<evidence type="ECO:0000256" key="11">
    <source>
        <dbReference type="ARBA" id="ARBA00023134"/>
    </source>
</evidence>
<dbReference type="FunFam" id="3.90.80.10:FF:000004">
    <property type="entry name" value="Inorganic pyrophosphatase"/>
    <property type="match status" value="1"/>
</dbReference>
<keyword evidence="9" id="KW-0378">Hydrolase</keyword>
<feature type="binding site" evidence="18">
    <location>
        <begin position="440"/>
        <end position="446"/>
    </location>
    <ligand>
        <name>GTP</name>
        <dbReference type="ChEBI" id="CHEBI:37565"/>
    </ligand>
</feature>
<comment type="catalytic activity">
    <reaction evidence="17">
        <text>diphosphate + H2O = 2 phosphate + H(+)</text>
        <dbReference type="Rhea" id="RHEA:24576"/>
        <dbReference type="ChEBI" id="CHEBI:15377"/>
        <dbReference type="ChEBI" id="CHEBI:15378"/>
        <dbReference type="ChEBI" id="CHEBI:33019"/>
        <dbReference type="ChEBI" id="CHEBI:43474"/>
        <dbReference type="EC" id="3.6.1.1"/>
    </reaction>
</comment>